<dbReference type="InterPro" id="IPR005828">
    <property type="entry name" value="MFS_sugar_transport-like"/>
</dbReference>
<evidence type="ECO:0000256" key="1">
    <source>
        <dbReference type="ARBA" id="ARBA00004141"/>
    </source>
</evidence>
<dbReference type="Proteomes" id="UP000191285">
    <property type="component" value="Unassembled WGS sequence"/>
</dbReference>
<feature type="transmembrane region" description="Helical" evidence="8">
    <location>
        <begin position="441"/>
        <end position="463"/>
    </location>
</feature>
<keyword evidence="6 8" id="KW-0472">Membrane</keyword>
<feature type="transmembrane region" description="Helical" evidence="8">
    <location>
        <begin position="180"/>
        <end position="204"/>
    </location>
</feature>
<feature type="domain" description="Major facilitator superfamily (MFS) profile" evidence="9">
    <location>
        <begin position="52"/>
        <end position="498"/>
    </location>
</feature>
<comment type="subcellular location">
    <subcellularLocation>
        <location evidence="1">Membrane</location>
        <topology evidence="1">Multi-pass membrane protein</topology>
    </subcellularLocation>
</comment>
<feature type="transmembrane region" description="Helical" evidence="8">
    <location>
        <begin position="475"/>
        <end position="493"/>
    </location>
</feature>
<evidence type="ECO:0000313" key="10">
    <source>
        <dbReference type="EMBL" id="OQE26611.1"/>
    </source>
</evidence>
<keyword evidence="3 7" id="KW-0813">Transport</keyword>
<dbReference type="FunFam" id="1.20.1250.20:FF:000078">
    <property type="entry name" value="MFS maltose transporter, putative"/>
    <property type="match status" value="1"/>
</dbReference>
<keyword evidence="5 8" id="KW-1133">Transmembrane helix</keyword>
<feature type="transmembrane region" description="Helical" evidence="8">
    <location>
        <begin position="368"/>
        <end position="387"/>
    </location>
</feature>
<feature type="transmembrane region" description="Helical" evidence="8">
    <location>
        <begin position="127"/>
        <end position="146"/>
    </location>
</feature>
<dbReference type="PANTHER" id="PTHR48022">
    <property type="entry name" value="PLASTIDIC GLUCOSE TRANSPORTER 4"/>
    <property type="match status" value="1"/>
</dbReference>
<dbReference type="AlphaFoldDB" id="A0A1V6TK03"/>
<dbReference type="Gene3D" id="1.20.1250.20">
    <property type="entry name" value="MFS general substrate transporter like domains"/>
    <property type="match status" value="1"/>
</dbReference>
<comment type="similarity">
    <text evidence="2 7">Belongs to the major facilitator superfamily. Sugar transporter (TC 2.A.1.1) family.</text>
</comment>
<feature type="transmembrane region" description="Helical" evidence="8">
    <location>
        <begin position="152"/>
        <end position="173"/>
    </location>
</feature>
<dbReference type="InterPro" id="IPR036259">
    <property type="entry name" value="MFS_trans_sf"/>
</dbReference>
<dbReference type="InterPro" id="IPR050360">
    <property type="entry name" value="MFS_Sugar_Transporters"/>
</dbReference>
<gene>
    <name evidence="10" type="ORF">PENSTE_c005G06371</name>
</gene>
<feature type="transmembrane region" description="Helical" evidence="8">
    <location>
        <begin position="46"/>
        <end position="65"/>
    </location>
</feature>
<dbReference type="InterPro" id="IPR020846">
    <property type="entry name" value="MFS_dom"/>
</dbReference>
<evidence type="ECO:0000256" key="3">
    <source>
        <dbReference type="ARBA" id="ARBA00022448"/>
    </source>
</evidence>
<evidence type="ECO:0000256" key="6">
    <source>
        <dbReference type="ARBA" id="ARBA00023136"/>
    </source>
</evidence>
<comment type="caution">
    <text evidence="10">The sequence shown here is derived from an EMBL/GenBank/DDBJ whole genome shotgun (WGS) entry which is preliminary data.</text>
</comment>
<dbReference type="PANTHER" id="PTHR48022:SF22">
    <property type="entry name" value="MAJOR FACILITATOR SUPERFAMILY (MFS) PROFILE DOMAIN-CONTAINING PROTEIN"/>
    <property type="match status" value="1"/>
</dbReference>
<evidence type="ECO:0000313" key="11">
    <source>
        <dbReference type="Proteomes" id="UP000191285"/>
    </source>
</evidence>
<evidence type="ECO:0000256" key="2">
    <source>
        <dbReference type="ARBA" id="ARBA00010992"/>
    </source>
</evidence>
<dbReference type="NCBIfam" id="TIGR00879">
    <property type="entry name" value="SP"/>
    <property type="match status" value="1"/>
</dbReference>
<evidence type="ECO:0000259" key="9">
    <source>
        <dbReference type="PROSITE" id="PS50850"/>
    </source>
</evidence>
<evidence type="ECO:0000256" key="4">
    <source>
        <dbReference type="ARBA" id="ARBA00022692"/>
    </source>
</evidence>
<dbReference type="GO" id="GO:0016020">
    <property type="term" value="C:membrane"/>
    <property type="evidence" value="ECO:0007669"/>
    <property type="project" value="UniProtKB-SubCell"/>
</dbReference>
<evidence type="ECO:0000256" key="5">
    <source>
        <dbReference type="ARBA" id="ARBA00022989"/>
    </source>
</evidence>
<feature type="transmembrane region" description="Helical" evidence="8">
    <location>
        <begin position="304"/>
        <end position="324"/>
    </location>
</feature>
<feature type="transmembrane region" description="Helical" evidence="8">
    <location>
        <begin position="407"/>
        <end position="429"/>
    </location>
</feature>
<name>A0A1V6TK03_9EURO</name>
<sequence>MTSKMTNDIIEKPSTNFIEDTDKQQLGHIANQEDHELNKWQSLKNYPWTFAWCIYAVWCVLLVSFENQASGNVTGIPQFREDFGHFYDGSWVLDAKWQSAFSGGPVASAVVGALCSGQIADTIGRKVTILIALLISVAAVTLEFRATTNEMFFGGKFLNGFAVGALASVPITYIGEISPLALRGVLTCLTALAYVIGPLVVALITNWTGVYTNRWAYRAVFVAQYGYAAIALALVPFMPESPWWLVSKDRDEQAKKSLYRLGYTAEESIRKIALVRHTLEEVRRETEGVTYLECFRRSNLRRTIVSIMPVCIQALSGVVFTAGYSTYYMQLAGYSTSMSFKLQIIQQVLSLVGNVMSYFVIDRVGRRNVMVYGLGILTAILMVTGGLGVVGSQTTNPNAGGAIKGTVALILVFCWWYNLTIGAAAYTILAEVSTSRLRIKTIAIGMALQNALYTMWSFVLPYLFNPDQANLGAKVSFVFGGLCVICLVYLWFFQPETTNRTYGELDEMFMKKIPARKFKGYRTDAEAMGAAAKEDTGVFV</sequence>
<evidence type="ECO:0000256" key="8">
    <source>
        <dbReference type="SAM" id="Phobius"/>
    </source>
</evidence>
<keyword evidence="4 8" id="KW-0812">Transmembrane</keyword>
<dbReference type="EMBL" id="MLKD01000005">
    <property type="protein sequence ID" value="OQE26611.1"/>
    <property type="molecule type" value="Genomic_DNA"/>
</dbReference>
<keyword evidence="11" id="KW-1185">Reference proteome</keyword>
<dbReference type="Pfam" id="PF00083">
    <property type="entry name" value="Sugar_tr"/>
    <property type="match status" value="1"/>
</dbReference>
<dbReference type="GO" id="GO:0005351">
    <property type="term" value="F:carbohydrate:proton symporter activity"/>
    <property type="evidence" value="ECO:0007669"/>
    <property type="project" value="TreeGrafter"/>
</dbReference>
<proteinExistence type="inferred from homology"/>
<organism evidence="10 11">
    <name type="scientific">Penicillium steckii</name>
    <dbReference type="NCBI Taxonomy" id="303698"/>
    <lineage>
        <taxon>Eukaryota</taxon>
        <taxon>Fungi</taxon>
        <taxon>Dikarya</taxon>
        <taxon>Ascomycota</taxon>
        <taxon>Pezizomycotina</taxon>
        <taxon>Eurotiomycetes</taxon>
        <taxon>Eurotiomycetidae</taxon>
        <taxon>Eurotiales</taxon>
        <taxon>Aspergillaceae</taxon>
        <taxon>Penicillium</taxon>
    </lineage>
</organism>
<dbReference type="SUPFAM" id="SSF103473">
    <property type="entry name" value="MFS general substrate transporter"/>
    <property type="match status" value="1"/>
</dbReference>
<feature type="transmembrane region" description="Helical" evidence="8">
    <location>
        <begin position="216"/>
        <end position="238"/>
    </location>
</feature>
<protein>
    <recommendedName>
        <fullName evidence="9">Major facilitator superfamily (MFS) profile domain-containing protein</fullName>
    </recommendedName>
</protein>
<feature type="transmembrane region" description="Helical" evidence="8">
    <location>
        <begin position="344"/>
        <end position="361"/>
    </location>
</feature>
<evidence type="ECO:0000256" key="7">
    <source>
        <dbReference type="RuleBase" id="RU003346"/>
    </source>
</evidence>
<accession>A0A1V6TK03</accession>
<dbReference type="OrthoDB" id="6612291at2759"/>
<dbReference type="PROSITE" id="PS00217">
    <property type="entry name" value="SUGAR_TRANSPORT_2"/>
    <property type="match status" value="1"/>
</dbReference>
<dbReference type="InterPro" id="IPR005829">
    <property type="entry name" value="Sugar_transporter_CS"/>
</dbReference>
<reference evidence="11" key="1">
    <citation type="journal article" date="2017" name="Nat. Microbiol.">
        <title>Global analysis of biosynthetic gene clusters reveals vast potential of secondary metabolite production in Penicillium species.</title>
        <authorList>
            <person name="Nielsen J.C."/>
            <person name="Grijseels S."/>
            <person name="Prigent S."/>
            <person name="Ji B."/>
            <person name="Dainat J."/>
            <person name="Nielsen K.F."/>
            <person name="Frisvad J.C."/>
            <person name="Workman M."/>
            <person name="Nielsen J."/>
        </authorList>
    </citation>
    <scope>NUCLEOTIDE SEQUENCE [LARGE SCALE GENOMIC DNA]</scope>
    <source>
        <strain evidence="11">IBT 24891</strain>
    </source>
</reference>
<dbReference type="InterPro" id="IPR003663">
    <property type="entry name" value="Sugar/inositol_transpt"/>
</dbReference>
<dbReference type="PROSITE" id="PS50850">
    <property type="entry name" value="MFS"/>
    <property type="match status" value="1"/>
</dbReference>